<evidence type="ECO:0000313" key="1">
    <source>
        <dbReference type="EMBL" id="ADM97707.1"/>
    </source>
</evidence>
<gene>
    <name evidence="1" type="ordered locus">Dda3937_00789</name>
</gene>
<evidence type="ECO:0000313" key="2">
    <source>
        <dbReference type="Proteomes" id="UP000006859"/>
    </source>
</evidence>
<dbReference type="STRING" id="198628.Dda3937_00789"/>
<organism evidence="1 2">
    <name type="scientific">Dickeya dadantii (strain 3937)</name>
    <name type="common">Erwinia chrysanthemi (strain 3937)</name>
    <dbReference type="NCBI Taxonomy" id="198628"/>
    <lineage>
        <taxon>Bacteria</taxon>
        <taxon>Pseudomonadati</taxon>
        <taxon>Pseudomonadota</taxon>
        <taxon>Gammaproteobacteria</taxon>
        <taxon>Enterobacterales</taxon>
        <taxon>Pectobacteriaceae</taxon>
        <taxon>Dickeya</taxon>
    </lineage>
</organism>
<dbReference type="AlphaFoldDB" id="E0SGQ8"/>
<dbReference type="eggNOG" id="ENOG50342UB">
    <property type="taxonomic scope" value="Bacteria"/>
</dbReference>
<reference evidence="1 2" key="1">
    <citation type="journal article" date="2011" name="J. Bacteriol.">
        <title>Genome sequence of the plant-pathogenic bacterium Dickeya dadantii 3937.</title>
        <authorList>
            <person name="Glasner J.D."/>
            <person name="Yang C.H."/>
            <person name="Reverchon S."/>
            <person name="Hugouvieux-Cotte-Pattat N."/>
            <person name="Condemine G."/>
            <person name="Bohin J.P."/>
            <person name="Van Gijsegem F."/>
            <person name="Yang S."/>
            <person name="Franza T."/>
            <person name="Expert D."/>
            <person name="Plunkett G. III"/>
            <person name="San Francisco M.J."/>
            <person name="Charkowski A.O."/>
            <person name="Py B."/>
            <person name="Bell K."/>
            <person name="Rauscher L."/>
            <person name="Rodriguez-Palenzuela P."/>
            <person name="Toussaint A."/>
            <person name="Holeva M.C."/>
            <person name="He S.Y."/>
            <person name="Douet V."/>
            <person name="Boccara M."/>
            <person name="Blanco C."/>
            <person name="Toth I."/>
            <person name="Anderson B.D."/>
            <person name="Biehl B.S."/>
            <person name="Mau B."/>
            <person name="Flynn S.M."/>
            <person name="Barras F."/>
            <person name="Lindeberg M."/>
            <person name="Birch P.R."/>
            <person name="Tsuyumu S."/>
            <person name="Shi X."/>
            <person name="Hibbing M."/>
            <person name="Yap M.N."/>
            <person name="Carpentier M."/>
            <person name="Dassa E."/>
            <person name="Umehara M."/>
            <person name="Kim J.F."/>
            <person name="Rusch M."/>
            <person name="Soni P."/>
            <person name="Mayhew G.F."/>
            <person name="Fouts D.E."/>
            <person name="Gill S.R."/>
            <person name="Blattner F.R."/>
            <person name="Keen N.T."/>
            <person name="Perna N.T."/>
        </authorList>
    </citation>
    <scope>NUCLEOTIDE SEQUENCE [LARGE SCALE GENOMIC DNA]</scope>
    <source>
        <strain evidence="1 2">3937</strain>
    </source>
</reference>
<dbReference type="EMBL" id="CP002038">
    <property type="protein sequence ID" value="ADM97707.1"/>
    <property type="molecule type" value="Genomic_DNA"/>
</dbReference>
<proteinExistence type="predicted"/>
<dbReference type="HOGENOM" id="CLU_2681807_0_0_6"/>
<dbReference type="Proteomes" id="UP000006859">
    <property type="component" value="Chromosome"/>
</dbReference>
<dbReference type="KEGG" id="ddd:Dda3937_00789"/>
<protein>
    <submittedName>
        <fullName evidence="1">Uncharacterized protein</fullName>
    </submittedName>
</protein>
<keyword evidence="2" id="KW-1185">Reference proteome</keyword>
<accession>E0SGQ8</accession>
<name>E0SGQ8_DICD3</name>
<sequence length="74" mass="8522">MFSQVKKTSEYHDLLINMESGQISQRQDGYQNNGDSGPVYRETYTRAYIFHFVAVPACKIARNYVQTTNVTDPQ</sequence>